<keyword evidence="3" id="KW-1185">Reference proteome</keyword>
<evidence type="ECO:0000313" key="3">
    <source>
        <dbReference type="Proteomes" id="UP000193427"/>
    </source>
</evidence>
<proteinExistence type="predicted"/>
<protein>
    <submittedName>
        <fullName evidence="2">Uncharacterized protein</fullName>
    </submittedName>
</protein>
<dbReference type="KEGG" id="rgu:A4W93_13130"/>
<feature type="compositionally biased region" description="Basic and acidic residues" evidence="1">
    <location>
        <begin position="186"/>
        <end position="199"/>
    </location>
</feature>
<dbReference type="AlphaFoldDB" id="A0A1W6L947"/>
<dbReference type="RefSeq" id="WP_085751040.1">
    <property type="nucleotide sequence ID" value="NZ_BSPR01000007.1"/>
</dbReference>
<accession>A0A1W6L947</accession>
<dbReference type="Proteomes" id="UP000193427">
    <property type="component" value="Chromosome"/>
</dbReference>
<name>A0A1W6L947_9BURK</name>
<feature type="region of interest" description="Disordered" evidence="1">
    <location>
        <begin position="141"/>
        <end position="199"/>
    </location>
</feature>
<dbReference type="EMBL" id="CP015118">
    <property type="protein sequence ID" value="ARN20762.1"/>
    <property type="molecule type" value="Genomic_DNA"/>
</dbReference>
<organism evidence="2 3">
    <name type="scientific">Piscinibacter gummiphilus</name>
    <dbReference type="NCBI Taxonomy" id="946333"/>
    <lineage>
        <taxon>Bacteria</taxon>
        <taxon>Pseudomonadati</taxon>
        <taxon>Pseudomonadota</taxon>
        <taxon>Betaproteobacteria</taxon>
        <taxon>Burkholderiales</taxon>
        <taxon>Sphaerotilaceae</taxon>
        <taxon>Piscinibacter</taxon>
    </lineage>
</organism>
<evidence type="ECO:0000313" key="2">
    <source>
        <dbReference type="EMBL" id="ARN20762.1"/>
    </source>
</evidence>
<evidence type="ECO:0000256" key="1">
    <source>
        <dbReference type="SAM" id="MobiDB-lite"/>
    </source>
</evidence>
<gene>
    <name evidence="2" type="ORF">A4W93_13130</name>
</gene>
<sequence>MSHKPNLTRALHTVADIARQTLRDPAVQDAAAGVLQHVGRKLADKAEHGAMHLRARLPAAEAGATPPANLGMATRRAGVALAEAMGRSSLLRERAGRQAAKLASHPAAGIAGQILREAEATFQRVRSEYDGFVAEARAAADAEATEAQAPNRVEAETETHDIPTGMAAEAIGSPAPAGPSKVRLPSSERTEDEDRWKRD</sequence>
<reference evidence="2 3" key="1">
    <citation type="submission" date="2016-04" db="EMBL/GenBank/DDBJ databases">
        <title>Complete genome sequence of natural rubber-degrading, novel Gram-negative bacterium, Rhizobacter gummiphilus strain NS21.</title>
        <authorList>
            <person name="Tabata M."/>
            <person name="Kasai D."/>
            <person name="Fukuda M."/>
        </authorList>
    </citation>
    <scope>NUCLEOTIDE SEQUENCE [LARGE SCALE GENOMIC DNA]</scope>
    <source>
        <strain evidence="2 3">NS21</strain>
    </source>
</reference>